<protein>
    <submittedName>
        <fullName evidence="3">DUF6438 domain-containing protein</fullName>
    </submittedName>
</protein>
<name>A0ABU2WMK9_9GAMM</name>
<dbReference type="Proteomes" id="UP001254608">
    <property type="component" value="Unassembled WGS sequence"/>
</dbReference>
<sequence length="186" mass="20007">MSSKLQSTLLTAAALVVAALCACATNPRPEYYEDEEVLMTEIDPMDLGVSDYIRMQRGPCFGKCPEYIVVLGTDGLVRYKGIHSVGTLGMQEKEVSTGRVAGLKHAVARLGIMQLAPSYKPGDKTCERYDTDMPTVELQVVGPGGGIKRITHDLGCQDAPNVLHTFEKMIDEAAEIGEWVTGGAAS</sequence>
<dbReference type="Pfam" id="PF20033">
    <property type="entry name" value="DUF6438"/>
    <property type="match status" value="1"/>
</dbReference>
<dbReference type="RefSeq" id="WP_311365867.1">
    <property type="nucleotide sequence ID" value="NZ_JAVRIC010000021.1"/>
</dbReference>
<proteinExistence type="predicted"/>
<comment type="caution">
    <text evidence="3">The sequence shown here is derived from an EMBL/GenBank/DDBJ whole genome shotgun (WGS) entry which is preliminary data.</text>
</comment>
<organism evidence="3 4">
    <name type="scientific">Banduia mediterranea</name>
    <dbReference type="NCBI Taxonomy" id="3075609"/>
    <lineage>
        <taxon>Bacteria</taxon>
        <taxon>Pseudomonadati</taxon>
        <taxon>Pseudomonadota</taxon>
        <taxon>Gammaproteobacteria</taxon>
        <taxon>Nevskiales</taxon>
        <taxon>Algiphilaceae</taxon>
        <taxon>Banduia</taxon>
    </lineage>
</organism>
<feature type="signal peptide" evidence="1">
    <location>
        <begin position="1"/>
        <end position="24"/>
    </location>
</feature>
<keyword evidence="1" id="KW-0732">Signal</keyword>
<feature type="chain" id="PRO_5047297683" evidence="1">
    <location>
        <begin position="25"/>
        <end position="186"/>
    </location>
</feature>
<dbReference type="EMBL" id="JAVRIC010000021">
    <property type="protein sequence ID" value="MDT0498459.1"/>
    <property type="molecule type" value="Genomic_DNA"/>
</dbReference>
<evidence type="ECO:0000259" key="2">
    <source>
        <dbReference type="Pfam" id="PF20033"/>
    </source>
</evidence>
<dbReference type="PROSITE" id="PS51257">
    <property type="entry name" value="PROKAR_LIPOPROTEIN"/>
    <property type="match status" value="1"/>
</dbReference>
<reference evidence="3 4" key="1">
    <citation type="submission" date="2023-09" db="EMBL/GenBank/DDBJ databases">
        <authorList>
            <person name="Rey-Velasco X."/>
        </authorList>
    </citation>
    <scope>NUCLEOTIDE SEQUENCE [LARGE SCALE GENOMIC DNA]</scope>
    <source>
        <strain evidence="3 4">W345</strain>
    </source>
</reference>
<evidence type="ECO:0000256" key="1">
    <source>
        <dbReference type="SAM" id="SignalP"/>
    </source>
</evidence>
<evidence type="ECO:0000313" key="4">
    <source>
        <dbReference type="Proteomes" id="UP001254608"/>
    </source>
</evidence>
<feature type="domain" description="DUF6438" evidence="2">
    <location>
        <begin position="52"/>
        <end position="173"/>
    </location>
</feature>
<gene>
    <name evidence="3" type="ORF">RM530_13990</name>
</gene>
<evidence type="ECO:0000313" key="3">
    <source>
        <dbReference type="EMBL" id="MDT0498459.1"/>
    </source>
</evidence>
<dbReference type="InterPro" id="IPR045497">
    <property type="entry name" value="DUF6438"/>
</dbReference>
<accession>A0ABU2WMK9</accession>
<keyword evidence="4" id="KW-1185">Reference proteome</keyword>